<comment type="caution">
    <text evidence="2">The sequence shown here is derived from an EMBL/GenBank/DDBJ whole genome shotgun (WGS) entry which is preliminary data.</text>
</comment>
<keyword evidence="3" id="KW-1185">Reference proteome</keyword>
<gene>
    <name evidence="2" type="ORF">CEXT_611101</name>
</gene>
<evidence type="ECO:0000313" key="3">
    <source>
        <dbReference type="Proteomes" id="UP001054945"/>
    </source>
</evidence>
<dbReference type="EMBL" id="BPLR01016151">
    <property type="protein sequence ID" value="GIY81657.1"/>
    <property type="molecule type" value="Genomic_DNA"/>
</dbReference>
<keyword evidence="1" id="KW-0812">Transmembrane</keyword>
<sequence length="115" mass="13185">MPRLDVSITRNWPLGRGKRLIIWKTSADGSLPNRRHALTHTGRSHPGFHGTARKFMGPWHGNGHAKGRFVMFANECVARFDIGDEWATEIFFFFFFFQLSTGYILEIFIDLVISG</sequence>
<dbReference type="AlphaFoldDB" id="A0AAV4WFT7"/>
<protein>
    <submittedName>
        <fullName evidence="2">Uncharacterized protein</fullName>
    </submittedName>
</protein>
<dbReference type="Proteomes" id="UP001054945">
    <property type="component" value="Unassembled WGS sequence"/>
</dbReference>
<organism evidence="2 3">
    <name type="scientific">Caerostris extrusa</name>
    <name type="common">Bark spider</name>
    <name type="synonym">Caerostris bankana</name>
    <dbReference type="NCBI Taxonomy" id="172846"/>
    <lineage>
        <taxon>Eukaryota</taxon>
        <taxon>Metazoa</taxon>
        <taxon>Ecdysozoa</taxon>
        <taxon>Arthropoda</taxon>
        <taxon>Chelicerata</taxon>
        <taxon>Arachnida</taxon>
        <taxon>Araneae</taxon>
        <taxon>Araneomorphae</taxon>
        <taxon>Entelegynae</taxon>
        <taxon>Araneoidea</taxon>
        <taxon>Araneidae</taxon>
        <taxon>Caerostris</taxon>
    </lineage>
</organism>
<keyword evidence="1" id="KW-1133">Transmembrane helix</keyword>
<evidence type="ECO:0000256" key="1">
    <source>
        <dbReference type="SAM" id="Phobius"/>
    </source>
</evidence>
<accession>A0AAV4WFT7</accession>
<proteinExistence type="predicted"/>
<reference evidence="2 3" key="1">
    <citation type="submission" date="2021-06" db="EMBL/GenBank/DDBJ databases">
        <title>Caerostris extrusa draft genome.</title>
        <authorList>
            <person name="Kono N."/>
            <person name="Arakawa K."/>
        </authorList>
    </citation>
    <scope>NUCLEOTIDE SEQUENCE [LARGE SCALE GENOMIC DNA]</scope>
</reference>
<evidence type="ECO:0000313" key="2">
    <source>
        <dbReference type="EMBL" id="GIY81657.1"/>
    </source>
</evidence>
<feature type="transmembrane region" description="Helical" evidence="1">
    <location>
        <begin position="90"/>
        <end position="113"/>
    </location>
</feature>
<name>A0AAV4WFT7_CAEEX</name>
<keyword evidence="1" id="KW-0472">Membrane</keyword>